<evidence type="ECO:0000313" key="10">
    <source>
        <dbReference type="EMBL" id="RRR74541.1"/>
    </source>
</evidence>
<feature type="transmembrane region" description="Helical" evidence="8">
    <location>
        <begin position="358"/>
        <end position="377"/>
    </location>
</feature>
<gene>
    <name evidence="10" type="ORF">EI684_06760</name>
</gene>
<feature type="domain" description="Glycosyltransferase RgtA/B/C/D-like" evidence="9">
    <location>
        <begin position="60"/>
        <end position="223"/>
    </location>
</feature>
<evidence type="ECO:0000256" key="3">
    <source>
        <dbReference type="ARBA" id="ARBA00022676"/>
    </source>
</evidence>
<dbReference type="GO" id="GO:0016763">
    <property type="term" value="F:pentosyltransferase activity"/>
    <property type="evidence" value="ECO:0007669"/>
    <property type="project" value="TreeGrafter"/>
</dbReference>
<feature type="transmembrane region" description="Helical" evidence="8">
    <location>
        <begin position="334"/>
        <end position="351"/>
    </location>
</feature>
<keyword evidence="6 8" id="KW-1133">Transmembrane helix</keyword>
<dbReference type="PANTHER" id="PTHR33908">
    <property type="entry name" value="MANNOSYLTRANSFERASE YKCB-RELATED"/>
    <property type="match status" value="1"/>
</dbReference>
<keyword evidence="2" id="KW-1003">Cell membrane</keyword>
<comment type="subcellular location">
    <subcellularLocation>
        <location evidence="1">Cell membrane</location>
        <topology evidence="1">Multi-pass membrane protein</topology>
    </subcellularLocation>
</comment>
<feature type="transmembrane region" description="Helical" evidence="8">
    <location>
        <begin position="462"/>
        <end position="487"/>
    </location>
</feature>
<name>A0A426U3Z3_9CHLR</name>
<protein>
    <recommendedName>
        <fullName evidence="9">Glycosyltransferase RgtA/B/C/D-like domain-containing protein</fullName>
    </recommendedName>
</protein>
<evidence type="ECO:0000259" key="9">
    <source>
        <dbReference type="Pfam" id="PF13231"/>
    </source>
</evidence>
<accession>A0A426U3Z3</accession>
<dbReference type="AlphaFoldDB" id="A0A426U3Z3"/>
<feature type="transmembrane region" description="Helical" evidence="8">
    <location>
        <begin position="202"/>
        <end position="223"/>
    </location>
</feature>
<dbReference type="InterPro" id="IPR038731">
    <property type="entry name" value="RgtA/B/C-like"/>
</dbReference>
<reference evidence="10 11" key="1">
    <citation type="submission" date="2018-12" db="EMBL/GenBank/DDBJ databases">
        <title>Genome Sequence of Candidatus Viridilinea halotolerans isolated from saline sulfide-rich spring.</title>
        <authorList>
            <person name="Grouzdev D.S."/>
            <person name="Burganskaya E.I."/>
            <person name="Krutkina M.S."/>
            <person name="Sukhacheva M.V."/>
            <person name="Gorlenko V.M."/>
        </authorList>
    </citation>
    <scope>NUCLEOTIDE SEQUENCE [LARGE SCALE GENOMIC DNA]</scope>
    <source>
        <strain evidence="10">Chok-6</strain>
    </source>
</reference>
<keyword evidence="3" id="KW-0328">Glycosyltransferase</keyword>
<proteinExistence type="predicted"/>
<dbReference type="SUPFAM" id="SSF48452">
    <property type="entry name" value="TPR-like"/>
    <property type="match status" value="1"/>
</dbReference>
<evidence type="ECO:0000256" key="8">
    <source>
        <dbReference type="SAM" id="Phobius"/>
    </source>
</evidence>
<comment type="caution">
    <text evidence="10">The sequence shown here is derived from an EMBL/GenBank/DDBJ whole genome shotgun (WGS) entry which is preliminary data.</text>
</comment>
<evidence type="ECO:0000256" key="5">
    <source>
        <dbReference type="ARBA" id="ARBA00022692"/>
    </source>
</evidence>
<dbReference type="GO" id="GO:0009103">
    <property type="term" value="P:lipopolysaccharide biosynthetic process"/>
    <property type="evidence" value="ECO:0007669"/>
    <property type="project" value="UniProtKB-ARBA"/>
</dbReference>
<feature type="transmembrane region" description="Helical" evidence="8">
    <location>
        <begin position="383"/>
        <end position="401"/>
    </location>
</feature>
<feature type="transmembrane region" description="Helical" evidence="8">
    <location>
        <begin position="112"/>
        <end position="131"/>
    </location>
</feature>
<sequence length="732" mass="81368">MQSKFLLAFILVGALAWRLVLWAQPLHAPANDEIEYLQVARDLLAGRGWSFYEQWRWLRAPLYPLWLAGSLWLADGDLHRAALPNLALSVVLVGLIYRLTRALTPTATRRPALLAAALAAALQTYATFASLYMSETLFSTLFTAGLLSLAAWRRRGRLRYIALAGCCLGLACLTRSAAQVFLPLVALWLLWWQIRFQAQKNILRLLMPPLVLAATFVAVISPWTLRNCRAYGSCILIETGGAYNLWAFYEPRESLETIHQVLEAIPNPVDRAAEARMRGMARLREDPLMLVRRIPAQWNNLWVVKPIQDRFLLPNDYSDPPPTFFMTALLLDDLLYLVILCAAPFGLLVALRQRDGFALLLALWVVAFSAAGVLTHTEGRYRHFFFMILIALAGLALDALLRTIRMNVRHPAEGYGRTDKSCVAANECKRTQRIATSSPPLPPRGRGAGGEGHPWHPNHLPVALSFITLATTALLLALLPALSYYPWDWAQRGVMRSFYRELGDRHAAAGRTTEAAAAYERAVMADATPDGWLALGDLARRTGDLEAAERFYRSAHAERPPYVAPSASLGDLLRELGRNDEAQHAFQGVYLREQQMLDWSYQMLDPAPRTQLDVGSGLDFGYVGGFYPAEALAGLTSRWSNGRAALRLSATTSSDPLVLRMHLAAPRPNGTPVPLSLCRADHCTHLILSGEWRVVQILIPNGPDAIELHSPTFAAPDRRDLGVLLDWAEVGR</sequence>
<dbReference type="InterPro" id="IPR050297">
    <property type="entry name" value="LipidA_mod_glycosyltrf_83"/>
</dbReference>
<dbReference type="GO" id="GO:0005886">
    <property type="term" value="C:plasma membrane"/>
    <property type="evidence" value="ECO:0007669"/>
    <property type="project" value="UniProtKB-SubCell"/>
</dbReference>
<keyword evidence="7 8" id="KW-0472">Membrane</keyword>
<feature type="transmembrane region" description="Helical" evidence="8">
    <location>
        <begin position="160"/>
        <end position="190"/>
    </location>
</feature>
<evidence type="ECO:0000256" key="2">
    <source>
        <dbReference type="ARBA" id="ARBA00022475"/>
    </source>
</evidence>
<evidence type="ECO:0000256" key="4">
    <source>
        <dbReference type="ARBA" id="ARBA00022679"/>
    </source>
</evidence>
<organism evidence="10 11">
    <name type="scientific">Candidatus Viridilinea halotolerans</name>
    <dbReference type="NCBI Taxonomy" id="2491704"/>
    <lineage>
        <taxon>Bacteria</taxon>
        <taxon>Bacillati</taxon>
        <taxon>Chloroflexota</taxon>
        <taxon>Chloroflexia</taxon>
        <taxon>Chloroflexales</taxon>
        <taxon>Chloroflexineae</taxon>
        <taxon>Oscillochloridaceae</taxon>
        <taxon>Candidatus Viridilinea</taxon>
    </lineage>
</organism>
<evidence type="ECO:0000256" key="6">
    <source>
        <dbReference type="ARBA" id="ARBA00022989"/>
    </source>
</evidence>
<dbReference type="Pfam" id="PF13231">
    <property type="entry name" value="PMT_2"/>
    <property type="match status" value="1"/>
</dbReference>
<keyword evidence="5 8" id="KW-0812">Transmembrane</keyword>
<evidence type="ECO:0000256" key="1">
    <source>
        <dbReference type="ARBA" id="ARBA00004651"/>
    </source>
</evidence>
<dbReference type="PANTHER" id="PTHR33908:SF11">
    <property type="entry name" value="MEMBRANE PROTEIN"/>
    <property type="match status" value="1"/>
</dbReference>
<evidence type="ECO:0000313" key="11">
    <source>
        <dbReference type="Proteomes" id="UP000280307"/>
    </source>
</evidence>
<feature type="transmembrane region" description="Helical" evidence="8">
    <location>
        <begin position="81"/>
        <end position="100"/>
    </location>
</feature>
<keyword evidence="4" id="KW-0808">Transferase</keyword>
<dbReference type="InterPro" id="IPR011990">
    <property type="entry name" value="TPR-like_helical_dom_sf"/>
</dbReference>
<feature type="transmembrane region" description="Helical" evidence="8">
    <location>
        <begin position="137"/>
        <end position="153"/>
    </location>
</feature>
<dbReference type="EMBL" id="RSAS01000260">
    <property type="protein sequence ID" value="RRR74541.1"/>
    <property type="molecule type" value="Genomic_DNA"/>
</dbReference>
<dbReference type="Proteomes" id="UP000280307">
    <property type="component" value="Unassembled WGS sequence"/>
</dbReference>
<evidence type="ECO:0000256" key="7">
    <source>
        <dbReference type="ARBA" id="ARBA00023136"/>
    </source>
</evidence>
<dbReference type="Gene3D" id="1.25.40.10">
    <property type="entry name" value="Tetratricopeptide repeat domain"/>
    <property type="match status" value="1"/>
</dbReference>